<dbReference type="HOGENOM" id="CLU_2556962_0_0_9"/>
<reference evidence="3" key="1">
    <citation type="submission" date="2013-12" db="EMBL/GenBank/DDBJ databases">
        <title>Genome sequences of Streptococcus thermophilus strains MTH17CL396 and M17PTZA496 isolated from Fontina cheese in Valle d'Aosta region (Italy).</title>
        <authorList>
            <person name="Treu L."/>
            <person name="Giacomini A."/>
            <person name="Corich V."/>
            <person name="Vendramin V."/>
            <person name="Bovo B."/>
        </authorList>
    </citation>
    <scope>NUCLEOTIDE SEQUENCE [LARGE SCALE GENOMIC DNA]</scope>
    <source>
        <strain evidence="3">M17PTZA496</strain>
    </source>
</reference>
<gene>
    <name evidence="2" type="ORF">X841_06720</name>
</gene>
<dbReference type="EMBL" id="AZJT01000053">
    <property type="protein sequence ID" value="ETW89251.1"/>
    <property type="molecule type" value="Genomic_DNA"/>
</dbReference>
<evidence type="ECO:0000313" key="2">
    <source>
        <dbReference type="EMBL" id="ETW89251.1"/>
    </source>
</evidence>
<organism evidence="2 3">
    <name type="scientific">Streptococcus thermophilus M17PTZA496</name>
    <dbReference type="NCBI Taxonomy" id="1433289"/>
    <lineage>
        <taxon>Bacteria</taxon>
        <taxon>Bacillati</taxon>
        <taxon>Bacillota</taxon>
        <taxon>Bacilli</taxon>
        <taxon>Lactobacillales</taxon>
        <taxon>Streptococcaceae</taxon>
        <taxon>Streptococcus</taxon>
    </lineage>
</organism>
<proteinExistence type="predicted"/>
<dbReference type="PATRIC" id="fig|1433289.7.peg.1381"/>
<dbReference type="RefSeq" id="WP_064355875.1">
    <property type="nucleotide sequence ID" value="NZ_CM002372.1"/>
</dbReference>
<accession>A0A0E2QH76</accession>
<dbReference type="AlphaFoldDB" id="A0A0E2QH76"/>
<protein>
    <submittedName>
        <fullName evidence="2">Uncharacterized protein</fullName>
    </submittedName>
</protein>
<feature type="compositionally biased region" description="Polar residues" evidence="1">
    <location>
        <begin position="8"/>
        <end position="33"/>
    </location>
</feature>
<evidence type="ECO:0000313" key="3">
    <source>
        <dbReference type="Proteomes" id="UP000024559"/>
    </source>
</evidence>
<comment type="caution">
    <text evidence="2">The sequence shown here is derived from an EMBL/GenBank/DDBJ whole genome shotgun (WGS) entry which is preliminary data.</text>
</comment>
<name>A0A0E2QH76_STRTR</name>
<evidence type="ECO:0000256" key="1">
    <source>
        <dbReference type="SAM" id="MobiDB-lite"/>
    </source>
</evidence>
<dbReference type="Proteomes" id="UP000024559">
    <property type="component" value="Chromosome"/>
</dbReference>
<sequence length="69" mass="7722">MKRVVDENGNTQHIYKHTMTPTPESQITPQSQPEPEDTKDFVHPETGSESSDLVFVGLAILLAEMGFYT</sequence>
<feature type="region of interest" description="Disordered" evidence="1">
    <location>
        <begin position="1"/>
        <end position="49"/>
    </location>
</feature>